<feature type="domain" description="J" evidence="1">
    <location>
        <begin position="155"/>
        <end position="211"/>
    </location>
</feature>
<accession>A0A437MTV7</accession>
<dbReference type="OrthoDB" id="9779622at2"/>
<dbReference type="CDD" id="cd06257">
    <property type="entry name" value="DnaJ"/>
    <property type="match status" value="1"/>
</dbReference>
<evidence type="ECO:0000313" key="3">
    <source>
        <dbReference type="Proteomes" id="UP000282759"/>
    </source>
</evidence>
<gene>
    <name evidence="2" type="ORF">EOD41_10855</name>
</gene>
<dbReference type="SUPFAM" id="SSF46565">
    <property type="entry name" value="Chaperone J-domain"/>
    <property type="match status" value="1"/>
</dbReference>
<dbReference type="Gene3D" id="1.10.287.110">
    <property type="entry name" value="DnaJ domain"/>
    <property type="match status" value="1"/>
</dbReference>
<dbReference type="EMBL" id="SACK01000003">
    <property type="protein sequence ID" value="RVU01105.1"/>
    <property type="molecule type" value="Genomic_DNA"/>
</dbReference>
<name>A0A437MTV7_9SPHI</name>
<dbReference type="SMART" id="SM00271">
    <property type="entry name" value="DnaJ"/>
    <property type="match status" value="1"/>
</dbReference>
<reference evidence="2 3" key="1">
    <citation type="submission" date="2019-01" db="EMBL/GenBank/DDBJ databases">
        <authorList>
            <person name="Chen W.-M."/>
        </authorList>
    </citation>
    <scope>NUCLEOTIDE SEQUENCE [LARGE SCALE GENOMIC DNA]</scope>
    <source>
        <strain evidence="2 3">YBJ-36</strain>
    </source>
</reference>
<dbReference type="Pfam" id="PF00226">
    <property type="entry name" value="DnaJ"/>
    <property type="match status" value="1"/>
</dbReference>
<evidence type="ECO:0000313" key="2">
    <source>
        <dbReference type="EMBL" id="RVU01105.1"/>
    </source>
</evidence>
<dbReference type="RefSeq" id="WP_127704816.1">
    <property type="nucleotide sequence ID" value="NZ_SACK01000003.1"/>
</dbReference>
<dbReference type="AlphaFoldDB" id="A0A437MTV7"/>
<comment type="caution">
    <text evidence="2">The sequence shown here is derived from an EMBL/GenBank/DDBJ whole genome shotgun (WGS) entry which is preliminary data.</text>
</comment>
<dbReference type="PROSITE" id="PS50076">
    <property type="entry name" value="DNAJ_2"/>
    <property type="match status" value="1"/>
</dbReference>
<dbReference type="InterPro" id="IPR036869">
    <property type="entry name" value="J_dom_sf"/>
</dbReference>
<protein>
    <submittedName>
        <fullName evidence="2">J domain-containing protein</fullName>
    </submittedName>
</protein>
<proteinExistence type="predicted"/>
<evidence type="ECO:0000259" key="1">
    <source>
        <dbReference type="PROSITE" id="PS50076"/>
    </source>
</evidence>
<keyword evidence="3" id="KW-1185">Reference proteome</keyword>
<dbReference type="Proteomes" id="UP000282759">
    <property type="component" value="Unassembled WGS sequence"/>
</dbReference>
<dbReference type="InterPro" id="IPR001623">
    <property type="entry name" value="DnaJ_domain"/>
</dbReference>
<sequence length="211" mass="23431">MERYPLNWPANKPRTAAAERKSAAFNKAGKPVSVAEGVKRVEAELDSYTKVGRPYRVPLDTVIISTNLSTGVKGKPLSSLPEPADPGVAVYFQLDGRDYCLPCDKWNRVGDNLAAIAAHINALRGIERWGVGQQHDVYTGFKALPENASPGNGNHWTLVFGLDADAMIDVVKDCFKQMAQRYHPDKPHGNENIFKQVNEAWNQFKKERGLK</sequence>
<organism evidence="2 3">
    <name type="scientific">Mucilaginibacter limnophilus</name>
    <dbReference type="NCBI Taxonomy" id="1932778"/>
    <lineage>
        <taxon>Bacteria</taxon>
        <taxon>Pseudomonadati</taxon>
        <taxon>Bacteroidota</taxon>
        <taxon>Sphingobacteriia</taxon>
        <taxon>Sphingobacteriales</taxon>
        <taxon>Sphingobacteriaceae</taxon>
        <taxon>Mucilaginibacter</taxon>
    </lineage>
</organism>